<gene>
    <name evidence="2" type="ORF">GCM10009410_19200</name>
</gene>
<sequence length="257" mass="28813">MLNYHRWLDRLQVLERKNRTSSKYLLCLVLVSFLLGAVSFNLWLSFAPEATPNSASGKRKLLQQLEEQAQVLASRNMALSIAENANKEMQDMFSQQLSQQKILEKELAFYRSVMVTDADVEGIAINTVELAQGGSAEQFQLRIVLTQLQKRKAKVKASAEVTLIGNQNGKASSLSLNKLLNKKLDFEFSYFQIMDSDIVLPVGFSLQRIAVKVKVSASRGVKGGAIEQTYNVPELLMGEKELRVILEQNSQVKDNSQ</sequence>
<keyword evidence="3" id="KW-1185">Reference proteome</keyword>
<organism evidence="2 3">
    <name type="scientific">Shewanella ulleungensis</name>
    <dbReference type="NCBI Taxonomy" id="2282699"/>
    <lineage>
        <taxon>Bacteria</taxon>
        <taxon>Pseudomonadati</taxon>
        <taxon>Pseudomonadota</taxon>
        <taxon>Gammaproteobacteria</taxon>
        <taxon>Alteromonadales</taxon>
        <taxon>Shewanellaceae</taxon>
        <taxon>Shewanella</taxon>
    </lineage>
</organism>
<dbReference type="InterPro" id="IPR046703">
    <property type="entry name" value="DUF6776"/>
</dbReference>
<accession>A0ABQ2QNN9</accession>
<dbReference type="Proteomes" id="UP000654004">
    <property type="component" value="Unassembled WGS sequence"/>
</dbReference>
<evidence type="ECO:0000313" key="2">
    <source>
        <dbReference type="EMBL" id="GGP86042.1"/>
    </source>
</evidence>
<keyword evidence="1" id="KW-0812">Transmembrane</keyword>
<keyword evidence="1" id="KW-0472">Membrane</keyword>
<comment type="caution">
    <text evidence="2">The sequence shown here is derived from an EMBL/GenBank/DDBJ whole genome shotgun (WGS) entry which is preliminary data.</text>
</comment>
<name>A0ABQ2QNN9_9GAMM</name>
<dbReference type="EMBL" id="BMQW01000004">
    <property type="protein sequence ID" value="GGP86042.1"/>
    <property type="molecule type" value="Genomic_DNA"/>
</dbReference>
<dbReference type="RefSeq" id="WP_188955631.1">
    <property type="nucleotide sequence ID" value="NZ_BMQW01000004.1"/>
</dbReference>
<dbReference type="Pfam" id="PF20567">
    <property type="entry name" value="DUF6776"/>
    <property type="match status" value="1"/>
</dbReference>
<keyword evidence="1" id="KW-1133">Transmembrane helix</keyword>
<protein>
    <recommendedName>
        <fullName evidence="4">MSHA biogenesis protein MshJ</fullName>
    </recommendedName>
</protein>
<reference evidence="3" key="1">
    <citation type="journal article" date="2019" name="Int. J. Syst. Evol. Microbiol.">
        <title>The Global Catalogue of Microorganisms (GCM) 10K type strain sequencing project: providing services to taxonomists for standard genome sequencing and annotation.</title>
        <authorList>
            <consortium name="The Broad Institute Genomics Platform"/>
            <consortium name="The Broad Institute Genome Sequencing Center for Infectious Disease"/>
            <person name="Wu L."/>
            <person name="Ma J."/>
        </authorList>
    </citation>
    <scope>NUCLEOTIDE SEQUENCE [LARGE SCALE GENOMIC DNA]</scope>
    <source>
        <strain evidence="3">JCM 32305</strain>
    </source>
</reference>
<evidence type="ECO:0000313" key="3">
    <source>
        <dbReference type="Proteomes" id="UP000654004"/>
    </source>
</evidence>
<evidence type="ECO:0008006" key="4">
    <source>
        <dbReference type="Google" id="ProtNLM"/>
    </source>
</evidence>
<evidence type="ECO:0000256" key="1">
    <source>
        <dbReference type="SAM" id="Phobius"/>
    </source>
</evidence>
<feature type="transmembrane region" description="Helical" evidence="1">
    <location>
        <begin position="24"/>
        <end position="44"/>
    </location>
</feature>
<proteinExistence type="predicted"/>